<protein>
    <submittedName>
        <fullName evidence="1">Uncharacterized protein</fullName>
    </submittedName>
</protein>
<evidence type="ECO:0000313" key="1">
    <source>
        <dbReference type="EMBL" id="PIR76230.1"/>
    </source>
</evidence>
<proteinExistence type="predicted"/>
<dbReference type="Proteomes" id="UP000231530">
    <property type="component" value="Unassembled WGS sequence"/>
</dbReference>
<name>A0A2H0TVP8_9BACT</name>
<evidence type="ECO:0000313" key="2">
    <source>
        <dbReference type="Proteomes" id="UP000231530"/>
    </source>
</evidence>
<sequence length="91" mass="9515">MLADLHVRVARVDGARVTVVAVREIGAAGGAQPARVLDAPFDRAACLAVLRDGDFAADHLRAGGAEGDEVTSFVAVRLRGRRAVRVGLALR</sequence>
<dbReference type="EMBL" id="PFBY01000036">
    <property type="protein sequence ID" value="PIR76230.1"/>
    <property type="molecule type" value="Genomic_DNA"/>
</dbReference>
<gene>
    <name evidence="1" type="ORF">COU32_03090</name>
</gene>
<dbReference type="AlphaFoldDB" id="A0A2H0TVP8"/>
<organism evidence="1 2">
    <name type="scientific">Candidatus Magasanikbacteria bacterium CG10_big_fil_rev_8_21_14_0_10_42_10</name>
    <dbReference type="NCBI Taxonomy" id="1974649"/>
    <lineage>
        <taxon>Bacteria</taxon>
        <taxon>Candidatus Magasanikiibacteriota</taxon>
    </lineage>
</organism>
<reference evidence="2" key="1">
    <citation type="submission" date="2017-09" db="EMBL/GenBank/DDBJ databases">
        <title>Depth-based differentiation of microbial function through sediment-hosted aquifers and enrichment of novel symbionts in the deep terrestrial subsurface.</title>
        <authorList>
            <person name="Probst A.J."/>
            <person name="Ladd B."/>
            <person name="Jarett J.K."/>
            <person name="Geller-Mcgrath D.E."/>
            <person name="Sieber C.M.K."/>
            <person name="Emerson J.B."/>
            <person name="Anantharaman K."/>
            <person name="Thomas B.C."/>
            <person name="Malmstrom R."/>
            <person name="Stieglmeier M."/>
            <person name="Klingl A."/>
            <person name="Woyke T."/>
            <person name="Ryan C.M."/>
            <person name="Banfield J.F."/>
        </authorList>
    </citation>
    <scope>NUCLEOTIDE SEQUENCE [LARGE SCALE GENOMIC DNA]</scope>
</reference>
<comment type="caution">
    <text evidence="1">The sequence shown here is derived from an EMBL/GenBank/DDBJ whole genome shotgun (WGS) entry which is preliminary data.</text>
</comment>
<accession>A0A2H0TVP8</accession>